<protein>
    <recommendedName>
        <fullName evidence="1">Helitron helicase-like domain-containing protein</fullName>
    </recommendedName>
</protein>
<organism evidence="2 3">
    <name type="scientific">Pocillopora damicornis</name>
    <name type="common">Cauliflower coral</name>
    <name type="synonym">Millepora damicornis</name>
    <dbReference type="NCBI Taxonomy" id="46731"/>
    <lineage>
        <taxon>Eukaryota</taxon>
        <taxon>Metazoa</taxon>
        <taxon>Cnidaria</taxon>
        <taxon>Anthozoa</taxon>
        <taxon>Hexacorallia</taxon>
        <taxon>Scleractinia</taxon>
        <taxon>Astrocoeniina</taxon>
        <taxon>Pocilloporidae</taxon>
        <taxon>Pocillopora</taxon>
    </lineage>
</organism>
<reference evidence="2 3" key="1">
    <citation type="journal article" date="2018" name="Sci. Rep.">
        <title>Comparative analysis of the Pocillopora damicornis genome highlights role of immune system in coral evolution.</title>
        <authorList>
            <person name="Cunning R."/>
            <person name="Bay R.A."/>
            <person name="Gillette P."/>
            <person name="Baker A.C."/>
            <person name="Traylor-Knowles N."/>
        </authorList>
    </citation>
    <scope>NUCLEOTIDE SEQUENCE [LARGE SCALE GENOMIC DNA]</scope>
    <source>
        <strain evidence="2">RSMAS</strain>
        <tissue evidence="2">Whole animal</tissue>
    </source>
</reference>
<dbReference type="Proteomes" id="UP000275408">
    <property type="component" value="Unassembled WGS sequence"/>
</dbReference>
<sequence length="148" mass="16938">MVKKIPQINVYIRMFLSMSELSKWKILLQELRNMVSEKKSQLFMTKISRYVAHIAGSSSIIAYRGPPTIFFTLSAADMHWPELHQLSSSNVNDLNSKERGMNVINNPNLVDWSFTKSVEQFLKKHSGTGTGMSIKLEEIYPLPWCSKA</sequence>
<dbReference type="OrthoDB" id="5976378at2759"/>
<dbReference type="EMBL" id="RCHS01003191">
    <property type="protein sequence ID" value="RMX43550.1"/>
    <property type="molecule type" value="Genomic_DNA"/>
</dbReference>
<name>A0A3M6TQ97_POCDA</name>
<gene>
    <name evidence="2" type="ORF">pdam_00025587</name>
</gene>
<dbReference type="AlphaFoldDB" id="A0A3M6TQ97"/>
<accession>A0A3M6TQ97</accession>
<evidence type="ECO:0000313" key="2">
    <source>
        <dbReference type="EMBL" id="RMX43550.1"/>
    </source>
</evidence>
<comment type="caution">
    <text evidence="2">The sequence shown here is derived from an EMBL/GenBank/DDBJ whole genome shotgun (WGS) entry which is preliminary data.</text>
</comment>
<dbReference type="Pfam" id="PF14214">
    <property type="entry name" value="Helitron_like_N"/>
    <property type="match status" value="1"/>
</dbReference>
<proteinExistence type="predicted"/>
<evidence type="ECO:0000259" key="1">
    <source>
        <dbReference type="Pfam" id="PF14214"/>
    </source>
</evidence>
<keyword evidence="3" id="KW-1185">Reference proteome</keyword>
<feature type="domain" description="Helitron helicase-like" evidence="1">
    <location>
        <begin position="54"/>
        <end position="125"/>
    </location>
</feature>
<dbReference type="InterPro" id="IPR025476">
    <property type="entry name" value="Helitron_helicase-like"/>
</dbReference>
<evidence type="ECO:0000313" key="3">
    <source>
        <dbReference type="Proteomes" id="UP000275408"/>
    </source>
</evidence>